<dbReference type="PANTHER" id="PTHR10663:SF388">
    <property type="entry name" value="GOLGI-SPECIFIC BREFELDIN A-RESISTANCE GUANINE NUCLEOTIDE EXCHANGE FACTOR 1"/>
    <property type="match status" value="1"/>
</dbReference>
<proteinExistence type="predicted"/>
<feature type="region of interest" description="Disordered" evidence="1">
    <location>
        <begin position="334"/>
        <end position="367"/>
    </location>
</feature>
<feature type="region of interest" description="Disordered" evidence="1">
    <location>
        <begin position="1684"/>
        <end position="1711"/>
    </location>
</feature>
<reference evidence="3" key="1">
    <citation type="journal article" date="2021" name="Sci. Rep.">
        <title>Diploid genomic architecture of Nitzschia inconspicua, an elite biomass production diatom.</title>
        <authorList>
            <person name="Oliver A."/>
            <person name="Podell S."/>
            <person name="Pinowska A."/>
            <person name="Traller J.C."/>
            <person name="Smith S.R."/>
            <person name="McClure R."/>
            <person name="Beliaev A."/>
            <person name="Bohutskyi P."/>
            <person name="Hill E.A."/>
            <person name="Rabines A."/>
            <person name="Zheng H."/>
            <person name="Allen L.Z."/>
            <person name="Kuo A."/>
            <person name="Grigoriev I.V."/>
            <person name="Allen A.E."/>
            <person name="Hazlebeck D."/>
            <person name="Allen E.E."/>
        </authorList>
    </citation>
    <scope>NUCLEOTIDE SEQUENCE</scope>
    <source>
        <strain evidence="3">Hildebrandi</strain>
    </source>
</reference>
<dbReference type="InterPro" id="IPR000904">
    <property type="entry name" value="Sec7_dom"/>
</dbReference>
<dbReference type="Pfam" id="PF12783">
    <property type="entry name" value="Sec7-like_HUS"/>
    <property type="match status" value="1"/>
</dbReference>
<protein>
    <submittedName>
        <fullName evidence="3">RalF-like Dot/Icm system translocated protein</fullName>
    </submittedName>
</protein>
<comment type="caution">
    <text evidence="3">The sequence shown here is derived from an EMBL/GenBank/DDBJ whole genome shotgun (WGS) entry which is preliminary data.</text>
</comment>
<dbReference type="Pfam" id="PF01369">
    <property type="entry name" value="Sec7"/>
    <property type="match status" value="1"/>
</dbReference>
<dbReference type="SMART" id="SM00222">
    <property type="entry name" value="Sec7"/>
    <property type="match status" value="1"/>
</dbReference>
<feature type="region of interest" description="Disordered" evidence="1">
    <location>
        <begin position="674"/>
        <end position="702"/>
    </location>
</feature>
<dbReference type="OrthoDB" id="430364at2759"/>
<gene>
    <name evidence="3" type="ORF">IV203_020913</name>
</gene>
<feature type="region of interest" description="Disordered" evidence="1">
    <location>
        <begin position="74"/>
        <end position="180"/>
    </location>
</feature>
<feature type="compositionally biased region" description="Polar residues" evidence="1">
    <location>
        <begin position="169"/>
        <end position="180"/>
    </location>
</feature>
<sequence>MAPMIATRSGNSPPITYNNSINHSVVVATSSESVISNSCDEDTGIPNAKALEAEKGIATNSRIATEEQAGFTKSKVGGITMNGTSSTTSSIKSNDPIEKHQQEPLDEGTESPSKDHSKEADSSNDLHANGPHDKGYDYEVEVAEEEEPITKPNGTRNLGAPSTKRGNPPTRTLSASGPSLQSFNSSASAGIGVASTVPAALLIQPNNVCKVIKGEIHNVLNVLRTDARYVSPLRFMEELPSDEQHPLLLQLRELHEKMSEWELTHHDHRQPEAKLYLPPFCAAIQGRDISAKVTGAALQSIQKFLLYGFLTNEGPAAFTTIANTLLLCTFEESSNANGTSTTSSVADDASGSIRRGRNNSDQNSSRYDDEQVVMKLLDLSALIVRSASSELSPEVVVGLLDTCLHVSHRAKRASTLLKSAASDAMAQMILEVFSHPNMASAREAILAKLASLLNPNQSATAHVVNSLTLVNIALETLTDDLTENEVSILQNDLCKFLLSWSATHDLVILSLTMRVIFNLFQTIRNHLKVPLEVFLTSVHLRILEHSANPEEREVALESLLEFCQEPALIKDLYLNYDCDVQCTNLYASICTTLGNVAAPGGYRSFHQAVEMDTNVIESGLVAKKEESTIAQKAAAAAAEVPLNILNVLALESLLTIVESIARRCTHSNLYAATSSGGSVGDKQKKYEASKSFTHSSGDTFDMDDMEMSEEELQERKRRKAALSKVAKLFNKDPDSHEWIKLGEELEVLEENASSVALALYTAPGLDKDKLGDYLGKGPIDKYPFHHSVRLAFVQLFDFTHANNFASALRMYLHKFRLPGEAQQIDRFMDAFSKEYYKQQGKDTVFRNSDAVFVLAFSTIMLNTDLHNPNIKNKKRMTRHQFVKNNQGINAGSDLPEAMLNKLYTDIREQELQVQREIGEFISHSDAQDAEHFKSAWGDMLRKNVAAASFTDKDEARRTMFEAGVHEKDMFLVICKPALRSISSAFVRSWDDGNVASALKGLEQMAKISTFFGLDNILNEIIAFLLIQGREFINGCVALEYAGIVSGAPINHNQEDDDETMTSFSIVDADSPIPHTLLMAKEISKIDTRKVDVTGAAAYRGLLALNMGLRIVRTLFPRVRSAWPQLIEVFGALRDARALPPGLADLDDFADSDGNVLPLSLFARNSQKRLDDFYRIKAGKEGNTKQGWFKLSGFFGRGKGKGDGAPKPVSQVTSDQGRLPEMSANAQVLLAIAERCEIEKFMVLGPNLRLQLVKQSLKGMLDSIDKLPSNPSPTYEQHIAFALELAARALLADTSRAAELFPFFLVKFQSLAQKLSKLKKAIPIPFLTERVVVTILRASIHLYQIPEMRTQLRTSLFLLPAFPKPFMGHIADRSACGFAIIWGSSYSYFKTPEDLKFIADTFDHLASFRLGRGLTFDGIASTIENALPDASITNILVYEDKIKESSTLSLGACTALQRVLFKYIYGAYEGDFSLAVPAMVCVEKTYHHMVQLMQIAQKNDPKIDPDLELPSVPDLELWQRIAVAFYSMCNNPDPEISKRGLEGCVRHIFVSDVTEIPDKRWIALFNTMTVKQAPVSATTARVNSLSMIAQLMIKVFPDMTLREENWKILTEVTKQVAEVADYNMASRRAGNRDSEELFDLTATVVTQLAGQLVSPKFGGERRYCKWASDTFVKILEKNRATGMAAAAAKAKSNSNTDEEQHEEPTEPVGDFV</sequence>
<dbReference type="InterPro" id="IPR032691">
    <property type="entry name" value="Mon2/Sec7/BIG1-like_HUS"/>
</dbReference>
<dbReference type="EMBL" id="JAGRRH010000024">
    <property type="protein sequence ID" value="KAG7342968.1"/>
    <property type="molecule type" value="Genomic_DNA"/>
</dbReference>
<evidence type="ECO:0000313" key="4">
    <source>
        <dbReference type="Proteomes" id="UP000693970"/>
    </source>
</evidence>
<dbReference type="GO" id="GO:0032012">
    <property type="term" value="P:regulation of ARF protein signal transduction"/>
    <property type="evidence" value="ECO:0007669"/>
    <property type="project" value="InterPro"/>
</dbReference>
<dbReference type="GO" id="GO:0005085">
    <property type="term" value="F:guanyl-nucleotide exchange factor activity"/>
    <property type="evidence" value="ECO:0007669"/>
    <property type="project" value="InterPro"/>
</dbReference>
<feature type="compositionally biased region" description="Low complexity" evidence="1">
    <location>
        <begin position="339"/>
        <end position="352"/>
    </location>
</feature>
<evidence type="ECO:0000313" key="3">
    <source>
        <dbReference type="EMBL" id="KAG7342968.1"/>
    </source>
</evidence>
<name>A0A9K3KFZ2_9STRA</name>
<accession>A0A9K3KFZ2</accession>
<reference evidence="3" key="2">
    <citation type="submission" date="2021-04" db="EMBL/GenBank/DDBJ databases">
        <authorList>
            <person name="Podell S."/>
        </authorList>
    </citation>
    <scope>NUCLEOTIDE SEQUENCE</scope>
    <source>
        <strain evidence="3">Hildebrandi</strain>
    </source>
</reference>
<feature type="domain" description="SEC7" evidence="2">
    <location>
        <begin position="711"/>
        <end position="909"/>
    </location>
</feature>
<dbReference type="FunFam" id="1.10.1000.11:FF:000002">
    <property type="entry name" value="Cytohesin 1"/>
    <property type="match status" value="1"/>
</dbReference>
<feature type="compositionally biased region" description="Low complexity" evidence="1">
    <location>
        <begin position="1684"/>
        <end position="1694"/>
    </location>
</feature>
<organism evidence="3 4">
    <name type="scientific">Nitzschia inconspicua</name>
    <dbReference type="NCBI Taxonomy" id="303405"/>
    <lineage>
        <taxon>Eukaryota</taxon>
        <taxon>Sar</taxon>
        <taxon>Stramenopiles</taxon>
        <taxon>Ochrophyta</taxon>
        <taxon>Bacillariophyta</taxon>
        <taxon>Bacillariophyceae</taxon>
        <taxon>Bacillariophycidae</taxon>
        <taxon>Bacillariales</taxon>
        <taxon>Bacillariaceae</taxon>
        <taxon>Nitzschia</taxon>
    </lineage>
</organism>
<dbReference type="CDD" id="cd00171">
    <property type="entry name" value="Sec7"/>
    <property type="match status" value="1"/>
</dbReference>
<feature type="compositionally biased region" description="Basic and acidic residues" evidence="1">
    <location>
        <begin position="112"/>
        <end position="121"/>
    </location>
</feature>
<dbReference type="Proteomes" id="UP000693970">
    <property type="component" value="Unassembled WGS sequence"/>
</dbReference>
<keyword evidence="4" id="KW-1185">Reference proteome</keyword>
<dbReference type="PROSITE" id="PS50190">
    <property type="entry name" value="SEC7"/>
    <property type="match status" value="1"/>
</dbReference>
<feature type="compositionally biased region" description="Polar residues" evidence="1">
    <location>
        <begin position="81"/>
        <end position="93"/>
    </location>
</feature>
<evidence type="ECO:0000259" key="2">
    <source>
        <dbReference type="PROSITE" id="PS50190"/>
    </source>
</evidence>
<dbReference type="PANTHER" id="PTHR10663">
    <property type="entry name" value="GUANYL-NUCLEOTIDE EXCHANGE FACTOR"/>
    <property type="match status" value="1"/>
</dbReference>
<feature type="compositionally biased region" description="Acidic residues" evidence="1">
    <location>
        <begin position="138"/>
        <end position="147"/>
    </location>
</feature>
<evidence type="ECO:0000256" key="1">
    <source>
        <dbReference type="SAM" id="MobiDB-lite"/>
    </source>
</evidence>